<organism evidence="8 9">
    <name type="scientific">Tetrahymena thermophila (strain SB210)</name>
    <dbReference type="NCBI Taxonomy" id="312017"/>
    <lineage>
        <taxon>Eukaryota</taxon>
        <taxon>Sar</taxon>
        <taxon>Alveolata</taxon>
        <taxon>Ciliophora</taxon>
        <taxon>Intramacronucleata</taxon>
        <taxon>Oligohymenophorea</taxon>
        <taxon>Hymenostomatida</taxon>
        <taxon>Tetrahymenina</taxon>
        <taxon>Tetrahymenidae</taxon>
        <taxon>Tetrahymena</taxon>
    </lineage>
</organism>
<sequence length="501" mass="57380">MSSSPYLSQELKDYMKQNNIEETLSKIVNQLLRGKYSDPYAFMMNEFGKLAKNDITILSVVPYQTLNINSLPSIKLQYTVEYKQKEYKIETSFQFGQASETVVPLYDNINEVDSGKGVSNALEFIKSKINPILNKKSARDQKQIDEQLTQLYEANEKKGINAIQTVSYSLNQVIAQIEKIQPYEVIRQLSGFEGEFQHPKIMVNLLQGSKLVGVKCKIYKFLLIVDKYENGKQLLDIVSQITGNIKKTITSGKLGEAALKYHTDGTFIVTVDSINDNMKMIEEAINKTPYKDNVYVGLNLMADNLYLPDKKLYELENPKQLMDPTQLADFLLKLCTDKPIIKYIQDPIKNDDLEGWSKFMAKFQGKNIQIASSFLYSTINRIKEASIESDKDSNPQMSENEINSANAKKFDLHCAHYRPFEYPTLSNFLEIAKMSLNKKNSTAVIIQENLEEFTDTTIVDLAFGLKNCWLNLVSPFKLERLLKYNRIIEILELEKIKHDSS</sequence>
<dbReference type="Proteomes" id="UP000009168">
    <property type="component" value="Unassembled WGS sequence"/>
</dbReference>
<dbReference type="KEGG" id="tet:TTHERM_000474969"/>
<dbReference type="EC" id="4.2.1.11" evidence="3"/>
<dbReference type="InterPro" id="IPR000941">
    <property type="entry name" value="Enolase"/>
</dbReference>
<protein>
    <recommendedName>
        <fullName evidence="3">phosphopyruvate hydratase</fullName>
        <ecNumber evidence="3">4.2.1.11</ecNumber>
    </recommendedName>
</protein>
<dbReference type="GeneID" id="24439174"/>
<dbReference type="Gene3D" id="3.30.390.10">
    <property type="entry name" value="Enolase-like, N-terminal domain"/>
    <property type="match status" value="1"/>
</dbReference>
<dbReference type="InterPro" id="IPR029017">
    <property type="entry name" value="Enolase-like_N"/>
</dbReference>
<dbReference type="RefSeq" id="XP_012655424.1">
    <property type="nucleotide sequence ID" value="XM_012799970.1"/>
</dbReference>
<dbReference type="SMART" id="SM01192">
    <property type="entry name" value="Enolase_C"/>
    <property type="match status" value="1"/>
</dbReference>
<dbReference type="InParanoid" id="W7XGK2"/>
<evidence type="ECO:0000256" key="5">
    <source>
        <dbReference type="ARBA" id="ARBA00023152"/>
    </source>
</evidence>
<dbReference type="OrthoDB" id="288460at2759"/>
<evidence type="ECO:0000256" key="6">
    <source>
        <dbReference type="ARBA" id="ARBA00023239"/>
    </source>
</evidence>
<name>W7XGK2_TETTS</name>
<accession>W7XGK2</accession>
<dbReference type="PANTHER" id="PTHR11902">
    <property type="entry name" value="ENOLASE"/>
    <property type="match status" value="1"/>
</dbReference>
<keyword evidence="4" id="KW-0460">Magnesium</keyword>
<evidence type="ECO:0000313" key="8">
    <source>
        <dbReference type="EMBL" id="EWS72049.1"/>
    </source>
</evidence>
<comment type="pathway">
    <text evidence="1">Carbohydrate degradation; glycolysis; pyruvate from D-glyceraldehyde 3-phosphate: step 4/5.</text>
</comment>
<proteinExistence type="inferred from homology"/>
<dbReference type="AlphaFoldDB" id="W7XGK2"/>
<keyword evidence="6" id="KW-0456">Lyase</keyword>
<dbReference type="InterPro" id="IPR020810">
    <property type="entry name" value="Enolase_C"/>
</dbReference>
<dbReference type="Pfam" id="PF03952">
    <property type="entry name" value="Enolase_N"/>
    <property type="match status" value="1"/>
</dbReference>
<dbReference type="GO" id="GO:0006096">
    <property type="term" value="P:glycolytic process"/>
    <property type="evidence" value="ECO:0007669"/>
    <property type="project" value="UniProtKB-UniPathway"/>
</dbReference>
<dbReference type="GO" id="GO:0000015">
    <property type="term" value="C:phosphopyruvate hydratase complex"/>
    <property type="evidence" value="ECO:0007669"/>
    <property type="project" value="InterPro"/>
</dbReference>
<dbReference type="SUPFAM" id="SSF51604">
    <property type="entry name" value="Enolase C-terminal domain-like"/>
    <property type="match status" value="1"/>
</dbReference>
<keyword evidence="5" id="KW-0324">Glycolysis</keyword>
<dbReference type="SUPFAM" id="SSF47391">
    <property type="entry name" value="Dimerization-anchoring domain of cAMP-dependent PK regulatory subunit"/>
    <property type="match status" value="1"/>
</dbReference>
<evidence type="ECO:0000313" key="9">
    <source>
        <dbReference type="Proteomes" id="UP000009168"/>
    </source>
</evidence>
<dbReference type="SUPFAM" id="SSF54826">
    <property type="entry name" value="Enolase N-terminal domain-like"/>
    <property type="match status" value="1"/>
</dbReference>
<evidence type="ECO:0000256" key="1">
    <source>
        <dbReference type="ARBA" id="ARBA00005031"/>
    </source>
</evidence>
<dbReference type="PANTHER" id="PTHR11902:SF1">
    <property type="entry name" value="ENOLASE"/>
    <property type="match status" value="1"/>
</dbReference>
<dbReference type="GO" id="GO:0004634">
    <property type="term" value="F:phosphopyruvate hydratase activity"/>
    <property type="evidence" value="ECO:0007669"/>
    <property type="project" value="UniProtKB-EC"/>
</dbReference>
<evidence type="ECO:0000256" key="2">
    <source>
        <dbReference type="ARBA" id="ARBA00009604"/>
    </source>
</evidence>
<gene>
    <name evidence="8" type="ORF">TTHERM_000474969</name>
</gene>
<dbReference type="InterPro" id="IPR036849">
    <property type="entry name" value="Enolase-like_C_sf"/>
</dbReference>
<comment type="similarity">
    <text evidence="2">Belongs to the enolase family.</text>
</comment>
<keyword evidence="9" id="KW-1185">Reference proteome</keyword>
<evidence type="ECO:0000256" key="4">
    <source>
        <dbReference type="ARBA" id="ARBA00022842"/>
    </source>
</evidence>
<dbReference type="GO" id="GO:0000287">
    <property type="term" value="F:magnesium ion binding"/>
    <property type="evidence" value="ECO:0007669"/>
    <property type="project" value="InterPro"/>
</dbReference>
<dbReference type="InterPro" id="IPR020811">
    <property type="entry name" value="Enolase_N"/>
</dbReference>
<dbReference type="EMBL" id="GG662472">
    <property type="protein sequence ID" value="EWS72049.1"/>
    <property type="molecule type" value="Genomic_DNA"/>
</dbReference>
<reference evidence="9" key="1">
    <citation type="journal article" date="2006" name="PLoS Biol.">
        <title>Macronuclear genome sequence of the ciliate Tetrahymena thermophila, a model eukaryote.</title>
        <authorList>
            <person name="Eisen J.A."/>
            <person name="Coyne R.S."/>
            <person name="Wu M."/>
            <person name="Wu D."/>
            <person name="Thiagarajan M."/>
            <person name="Wortman J.R."/>
            <person name="Badger J.H."/>
            <person name="Ren Q."/>
            <person name="Amedeo P."/>
            <person name="Jones K.M."/>
            <person name="Tallon L.J."/>
            <person name="Delcher A.L."/>
            <person name="Salzberg S.L."/>
            <person name="Silva J.C."/>
            <person name="Haas B.J."/>
            <person name="Majoros W.H."/>
            <person name="Farzad M."/>
            <person name="Carlton J.M."/>
            <person name="Smith R.K. Jr."/>
            <person name="Garg J."/>
            <person name="Pearlman R.E."/>
            <person name="Karrer K.M."/>
            <person name="Sun L."/>
            <person name="Manning G."/>
            <person name="Elde N.C."/>
            <person name="Turkewitz A.P."/>
            <person name="Asai D.J."/>
            <person name="Wilkes D.E."/>
            <person name="Wang Y."/>
            <person name="Cai H."/>
            <person name="Collins K."/>
            <person name="Stewart B.A."/>
            <person name="Lee S.R."/>
            <person name="Wilamowska K."/>
            <person name="Weinberg Z."/>
            <person name="Ruzzo W.L."/>
            <person name="Wloga D."/>
            <person name="Gaertig J."/>
            <person name="Frankel J."/>
            <person name="Tsao C.-C."/>
            <person name="Gorovsky M.A."/>
            <person name="Keeling P.J."/>
            <person name="Waller R.F."/>
            <person name="Patron N.J."/>
            <person name="Cherry J.M."/>
            <person name="Stover N.A."/>
            <person name="Krieger C.J."/>
            <person name="del Toro C."/>
            <person name="Ryder H.F."/>
            <person name="Williamson S.C."/>
            <person name="Barbeau R.A."/>
            <person name="Hamilton E.P."/>
            <person name="Orias E."/>
        </authorList>
    </citation>
    <scope>NUCLEOTIDE SEQUENCE [LARGE SCALE GENOMIC DNA]</scope>
    <source>
        <strain evidence="9">SB210</strain>
    </source>
</reference>
<dbReference type="STRING" id="312017.W7XGK2"/>
<feature type="domain" description="Enolase C-terminal TIM barrel" evidence="7">
    <location>
        <begin position="195"/>
        <end position="498"/>
    </location>
</feature>
<evidence type="ECO:0000256" key="3">
    <source>
        <dbReference type="ARBA" id="ARBA00012058"/>
    </source>
</evidence>
<dbReference type="Pfam" id="PF00113">
    <property type="entry name" value="Enolase_C"/>
    <property type="match status" value="1"/>
</dbReference>
<dbReference type="UniPathway" id="UPA00109">
    <property type="reaction ID" value="UER00187"/>
</dbReference>
<dbReference type="Gene3D" id="3.20.20.120">
    <property type="entry name" value="Enolase-like C-terminal domain"/>
    <property type="match status" value="1"/>
</dbReference>
<evidence type="ECO:0000259" key="7">
    <source>
        <dbReference type="SMART" id="SM01192"/>
    </source>
</evidence>